<dbReference type="RefSeq" id="XP_005821463.1">
    <property type="nucleotide sequence ID" value="XM_005821406.1"/>
</dbReference>
<gene>
    <name evidence="2" type="ORF">GUITHDRAFT_147182</name>
</gene>
<keyword evidence="4" id="KW-1185">Reference proteome</keyword>
<feature type="chain" id="PRO_5008769932" description="Ig-like domain-containing protein" evidence="1">
    <location>
        <begin position="39"/>
        <end position="201"/>
    </location>
</feature>
<proteinExistence type="predicted"/>
<organism evidence="2">
    <name type="scientific">Guillardia theta (strain CCMP2712)</name>
    <name type="common">Cryptophyte</name>
    <dbReference type="NCBI Taxonomy" id="905079"/>
    <lineage>
        <taxon>Eukaryota</taxon>
        <taxon>Cryptophyceae</taxon>
        <taxon>Pyrenomonadales</taxon>
        <taxon>Geminigeraceae</taxon>
        <taxon>Guillardia</taxon>
    </lineage>
</organism>
<sequence>MLPALSCSPLLPPHLTTPSLLPLLLFLLLLLLPALALARCRHNICSSSLHRLAAQPPQPPPPEHQLDCYILVVPKGPRDRERGAGGEGEGGAEAGGNGLSCYCEEGEAHPEPFDACKKSKKLSTIPPITIDSYNITDCDNNIQSYNILRESIFHSYSNIIFSGSEVNMSLKARRKGTSLSLLCRSTHNLALETFWTRESSR</sequence>
<evidence type="ECO:0000256" key="1">
    <source>
        <dbReference type="SAM" id="SignalP"/>
    </source>
</evidence>
<accession>L1IE27</accession>
<feature type="signal peptide" evidence="1">
    <location>
        <begin position="1"/>
        <end position="38"/>
    </location>
</feature>
<dbReference type="AlphaFoldDB" id="L1IE27"/>
<reference evidence="2 4" key="1">
    <citation type="journal article" date="2012" name="Nature">
        <title>Algal genomes reveal evolutionary mosaicism and the fate of nucleomorphs.</title>
        <authorList>
            <consortium name="DOE Joint Genome Institute"/>
            <person name="Curtis B.A."/>
            <person name="Tanifuji G."/>
            <person name="Burki F."/>
            <person name="Gruber A."/>
            <person name="Irimia M."/>
            <person name="Maruyama S."/>
            <person name="Arias M.C."/>
            <person name="Ball S.G."/>
            <person name="Gile G.H."/>
            <person name="Hirakawa Y."/>
            <person name="Hopkins J.F."/>
            <person name="Kuo A."/>
            <person name="Rensing S.A."/>
            <person name="Schmutz J."/>
            <person name="Symeonidi A."/>
            <person name="Elias M."/>
            <person name="Eveleigh R.J."/>
            <person name="Herman E.K."/>
            <person name="Klute M.J."/>
            <person name="Nakayama T."/>
            <person name="Obornik M."/>
            <person name="Reyes-Prieto A."/>
            <person name="Armbrust E.V."/>
            <person name="Aves S.J."/>
            <person name="Beiko R.G."/>
            <person name="Coutinho P."/>
            <person name="Dacks J.B."/>
            <person name="Durnford D.G."/>
            <person name="Fast N.M."/>
            <person name="Green B.R."/>
            <person name="Grisdale C.J."/>
            <person name="Hempel F."/>
            <person name="Henrissat B."/>
            <person name="Hoppner M.P."/>
            <person name="Ishida K."/>
            <person name="Kim E."/>
            <person name="Koreny L."/>
            <person name="Kroth P.G."/>
            <person name="Liu Y."/>
            <person name="Malik S.B."/>
            <person name="Maier U.G."/>
            <person name="McRose D."/>
            <person name="Mock T."/>
            <person name="Neilson J.A."/>
            <person name="Onodera N.T."/>
            <person name="Poole A.M."/>
            <person name="Pritham E.J."/>
            <person name="Richards T.A."/>
            <person name="Rocap G."/>
            <person name="Roy S.W."/>
            <person name="Sarai C."/>
            <person name="Schaack S."/>
            <person name="Shirato S."/>
            <person name="Slamovits C.H."/>
            <person name="Spencer D.F."/>
            <person name="Suzuki S."/>
            <person name="Worden A.Z."/>
            <person name="Zauner S."/>
            <person name="Barry K."/>
            <person name="Bell C."/>
            <person name="Bharti A.K."/>
            <person name="Crow J.A."/>
            <person name="Grimwood J."/>
            <person name="Kramer R."/>
            <person name="Lindquist E."/>
            <person name="Lucas S."/>
            <person name="Salamov A."/>
            <person name="McFadden G.I."/>
            <person name="Lane C.E."/>
            <person name="Keeling P.J."/>
            <person name="Gray M.W."/>
            <person name="Grigoriev I.V."/>
            <person name="Archibald J.M."/>
        </authorList>
    </citation>
    <scope>NUCLEOTIDE SEQUENCE</scope>
    <source>
        <strain evidence="2 4">CCMP2712</strain>
    </source>
</reference>
<reference evidence="3" key="3">
    <citation type="submission" date="2015-06" db="UniProtKB">
        <authorList>
            <consortium name="EnsemblProtists"/>
        </authorList>
    </citation>
    <scope>IDENTIFICATION</scope>
</reference>
<protein>
    <recommendedName>
        <fullName evidence="5">Ig-like domain-containing protein</fullName>
    </recommendedName>
</protein>
<dbReference type="KEGG" id="gtt:GUITHDRAFT_147182"/>
<evidence type="ECO:0000313" key="4">
    <source>
        <dbReference type="Proteomes" id="UP000011087"/>
    </source>
</evidence>
<dbReference type="HOGENOM" id="CLU_1362651_0_0_1"/>
<evidence type="ECO:0008006" key="5">
    <source>
        <dbReference type="Google" id="ProtNLM"/>
    </source>
</evidence>
<dbReference type="GeneID" id="17291240"/>
<reference evidence="4" key="2">
    <citation type="submission" date="2012-11" db="EMBL/GenBank/DDBJ databases">
        <authorList>
            <person name="Kuo A."/>
            <person name="Curtis B.A."/>
            <person name="Tanifuji G."/>
            <person name="Burki F."/>
            <person name="Gruber A."/>
            <person name="Irimia M."/>
            <person name="Maruyama S."/>
            <person name="Arias M.C."/>
            <person name="Ball S.G."/>
            <person name="Gile G.H."/>
            <person name="Hirakawa Y."/>
            <person name="Hopkins J.F."/>
            <person name="Rensing S.A."/>
            <person name="Schmutz J."/>
            <person name="Symeonidi A."/>
            <person name="Elias M."/>
            <person name="Eveleigh R.J."/>
            <person name="Herman E.K."/>
            <person name="Klute M.J."/>
            <person name="Nakayama T."/>
            <person name="Obornik M."/>
            <person name="Reyes-Prieto A."/>
            <person name="Armbrust E.V."/>
            <person name="Aves S.J."/>
            <person name="Beiko R.G."/>
            <person name="Coutinho P."/>
            <person name="Dacks J.B."/>
            <person name="Durnford D.G."/>
            <person name="Fast N.M."/>
            <person name="Green B.R."/>
            <person name="Grisdale C."/>
            <person name="Hempe F."/>
            <person name="Henrissat B."/>
            <person name="Hoppner M.P."/>
            <person name="Ishida K.-I."/>
            <person name="Kim E."/>
            <person name="Koreny L."/>
            <person name="Kroth P.G."/>
            <person name="Liu Y."/>
            <person name="Malik S.-B."/>
            <person name="Maier U.G."/>
            <person name="McRose D."/>
            <person name="Mock T."/>
            <person name="Neilson J.A."/>
            <person name="Onodera N.T."/>
            <person name="Poole A.M."/>
            <person name="Pritham E.J."/>
            <person name="Richards T.A."/>
            <person name="Rocap G."/>
            <person name="Roy S.W."/>
            <person name="Sarai C."/>
            <person name="Schaack S."/>
            <person name="Shirato S."/>
            <person name="Slamovits C.H."/>
            <person name="Spencer D.F."/>
            <person name="Suzuki S."/>
            <person name="Worden A.Z."/>
            <person name="Zauner S."/>
            <person name="Barry K."/>
            <person name="Bell C."/>
            <person name="Bharti A.K."/>
            <person name="Crow J.A."/>
            <person name="Grimwood J."/>
            <person name="Kramer R."/>
            <person name="Lindquist E."/>
            <person name="Lucas S."/>
            <person name="Salamov A."/>
            <person name="McFadden G.I."/>
            <person name="Lane C.E."/>
            <person name="Keeling P.J."/>
            <person name="Gray M.W."/>
            <person name="Grigoriev I.V."/>
            <person name="Archibald J.M."/>
        </authorList>
    </citation>
    <scope>NUCLEOTIDE SEQUENCE</scope>
    <source>
        <strain evidence="4">CCMP2712</strain>
    </source>
</reference>
<dbReference type="PaxDb" id="55529-EKX34483"/>
<evidence type="ECO:0000313" key="3">
    <source>
        <dbReference type="EnsemblProtists" id="EKX34483"/>
    </source>
</evidence>
<dbReference type="Proteomes" id="UP000011087">
    <property type="component" value="Unassembled WGS sequence"/>
</dbReference>
<name>L1IE27_GUITC</name>
<keyword evidence="1" id="KW-0732">Signal</keyword>
<dbReference type="EnsemblProtists" id="EKX34483">
    <property type="protein sequence ID" value="EKX34483"/>
    <property type="gene ID" value="GUITHDRAFT_147182"/>
</dbReference>
<dbReference type="EMBL" id="JH993108">
    <property type="protein sequence ID" value="EKX34483.1"/>
    <property type="molecule type" value="Genomic_DNA"/>
</dbReference>
<evidence type="ECO:0000313" key="2">
    <source>
        <dbReference type="EMBL" id="EKX34483.1"/>
    </source>
</evidence>